<dbReference type="EMBL" id="JALNTZ010000007">
    <property type="protein sequence ID" value="KAJ3644387.1"/>
    <property type="molecule type" value="Genomic_DNA"/>
</dbReference>
<dbReference type="Proteomes" id="UP001168821">
    <property type="component" value="Unassembled WGS sequence"/>
</dbReference>
<comment type="caution">
    <text evidence="2">The sequence shown here is derived from an EMBL/GenBank/DDBJ whole genome shotgun (WGS) entry which is preliminary data.</text>
</comment>
<keyword evidence="4" id="KW-1185">Reference proteome</keyword>
<feature type="compositionally biased region" description="Acidic residues" evidence="1">
    <location>
        <begin position="415"/>
        <end position="431"/>
    </location>
</feature>
<name>A0AA38HWC3_9CUCU</name>
<dbReference type="AlphaFoldDB" id="A0AA38HWC3"/>
<feature type="region of interest" description="Disordered" evidence="1">
    <location>
        <begin position="412"/>
        <end position="461"/>
    </location>
</feature>
<feature type="compositionally biased region" description="Low complexity" evidence="1">
    <location>
        <begin position="524"/>
        <end position="533"/>
    </location>
</feature>
<feature type="compositionally biased region" description="Basic and acidic residues" evidence="1">
    <location>
        <begin position="306"/>
        <end position="321"/>
    </location>
</feature>
<accession>A0AA38HWC3</accession>
<protein>
    <submittedName>
        <fullName evidence="2">Uncharacterized protein</fullName>
    </submittedName>
</protein>
<dbReference type="EMBL" id="JALNTZ010000007">
    <property type="protein sequence ID" value="KAJ3645101.1"/>
    <property type="molecule type" value="Genomic_DNA"/>
</dbReference>
<evidence type="ECO:0000313" key="2">
    <source>
        <dbReference type="EMBL" id="KAJ3644387.1"/>
    </source>
</evidence>
<feature type="region of interest" description="Disordered" evidence="1">
    <location>
        <begin position="134"/>
        <end position="213"/>
    </location>
</feature>
<organism evidence="2 4">
    <name type="scientific">Zophobas morio</name>
    <dbReference type="NCBI Taxonomy" id="2755281"/>
    <lineage>
        <taxon>Eukaryota</taxon>
        <taxon>Metazoa</taxon>
        <taxon>Ecdysozoa</taxon>
        <taxon>Arthropoda</taxon>
        <taxon>Hexapoda</taxon>
        <taxon>Insecta</taxon>
        <taxon>Pterygota</taxon>
        <taxon>Neoptera</taxon>
        <taxon>Endopterygota</taxon>
        <taxon>Coleoptera</taxon>
        <taxon>Polyphaga</taxon>
        <taxon>Cucujiformia</taxon>
        <taxon>Tenebrionidae</taxon>
        <taxon>Zophobas</taxon>
    </lineage>
</organism>
<sequence length="542" mass="61440">MESENVKTSQGILLIRTKSGTTKLERVVVQAKRGKRKNQVKCSRLQKYVTEKKKASKIPVFVRNYRRGIRRKRIRKSLDGSEASRVKKYENLNEEEKKNLMRIINLDKLKSKKSLQEHFDSGIMSLSQTITSELQTDIPDKKSTKSGMSEETESSKTSSTDFSETKSSPKKDSVSEETESSTRKTLSSDFSKTNSKQESEETEASTNQTLSTDFSGIKQDASMILLEETETQKDIFFAQNYTIQFPLSDDDDDNRFAHPQRQRTSIVMAQYETTTPNTFHETEEDIGDDSGDEDIRLYIDSGLRPLKSDESKLYLDPESHQGKKHHTTSDDDDIDPLLEDIPSDIFEDWDHRKKKPKEKVKQPSPPSNRGDFTSSEEKSISSQLSNQIDTDPLKKLQEFEDVKFTIETDVKVEDAELEEEDKKEEKSEQDDFCVHVEDVPDGDFSSSTADDSKTKIDAKEEEVECLCPEDVDVKTKKSDICVHTSDPPGKDSFSTDGSGLSIGPAPFQSRIPKKQVRLSDSRSVKSASSSLLSTNKETKEYK</sequence>
<feature type="region of interest" description="Disordered" evidence="1">
    <location>
        <begin position="481"/>
        <end position="542"/>
    </location>
</feature>
<gene>
    <name evidence="2" type="ORF">Zmor_022121</name>
    <name evidence="3" type="ORF">Zmor_022788</name>
</gene>
<feature type="compositionally biased region" description="Acidic residues" evidence="1">
    <location>
        <begin position="330"/>
        <end position="347"/>
    </location>
</feature>
<feature type="compositionally biased region" description="Polar residues" evidence="1">
    <location>
        <begin position="204"/>
        <end position="213"/>
    </location>
</feature>
<evidence type="ECO:0000313" key="4">
    <source>
        <dbReference type="Proteomes" id="UP001168821"/>
    </source>
</evidence>
<evidence type="ECO:0000256" key="1">
    <source>
        <dbReference type="SAM" id="MobiDB-lite"/>
    </source>
</evidence>
<reference evidence="2" key="1">
    <citation type="journal article" date="2023" name="G3 (Bethesda)">
        <title>Whole genome assemblies of Zophobas morio and Tenebrio molitor.</title>
        <authorList>
            <person name="Kaur S."/>
            <person name="Stinson S.A."/>
            <person name="diCenzo G.C."/>
        </authorList>
    </citation>
    <scope>NUCLEOTIDE SEQUENCE</scope>
    <source>
        <strain evidence="2">QUZm001</strain>
    </source>
</reference>
<evidence type="ECO:0000313" key="3">
    <source>
        <dbReference type="EMBL" id="KAJ3645101.1"/>
    </source>
</evidence>
<feature type="compositionally biased region" description="Acidic residues" evidence="1">
    <location>
        <begin position="282"/>
        <end position="292"/>
    </location>
</feature>
<feature type="compositionally biased region" description="Polar residues" evidence="1">
    <location>
        <begin position="183"/>
        <end position="196"/>
    </location>
</feature>
<proteinExistence type="predicted"/>
<feature type="compositionally biased region" description="Low complexity" evidence="1">
    <location>
        <begin position="145"/>
        <end position="162"/>
    </location>
</feature>
<feature type="compositionally biased region" description="Basic and acidic residues" evidence="1">
    <location>
        <begin position="163"/>
        <end position="174"/>
    </location>
</feature>
<feature type="region of interest" description="Disordered" evidence="1">
    <location>
        <begin position="273"/>
        <end position="393"/>
    </location>
</feature>